<dbReference type="AlphaFoldDB" id="N1QB74"/>
<name>N1QB74_PSEFD</name>
<evidence type="ECO:0000256" key="5">
    <source>
        <dbReference type="ARBA" id="ARBA00038359"/>
    </source>
</evidence>
<organism evidence="9 10">
    <name type="scientific">Pseudocercospora fijiensis (strain CIRAD86)</name>
    <name type="common">Black leaf streak disease fungus</name>
    <name type="synonym">Mycosphaerella fijiensis</name>
    <dbReference type="NCBI Taxonomy" id="383855"/>
    <lineage>
        <taxon>Eukaryota</taxon>
        <taxon>Fungi</taxon>
        <taxon>Dikarya</taxon>
        <taxon>Ascomycota</taxon>
        <taxon>Pezizomycotina</taxon>
        <taxon>Dothideomycetes</taxon>
        <taxon>Dothideomycetidae</taxon>
        <taxon>Mycosphaerellales</taxon>
        <taxon>Mycosphaerellaceae</taxon>
        <taxon>Pseudocercospora</taxon>
    </lineage>
</organism>
<dbReference type="GeneID" id="19339827"/>
<proteinExistence type="inferred from homology"/>
<protein>
    <recommendedName>
        <fullName evidence="8">Rhodopsin domain-containing protein</fullName>
    </recommendedName>
</protein>
<feature type="transmembrane region" description="Helical" evidence="7">
    <location>
        <begin position="235"/>
        <end position="257"/>
    </location>
</feature>
<sequence>MSILQTERRTRMQIPPVEVIRKWPKANYDNPTTRGDALLVLMICFSILVGLAIAGRFYSRLVVKNWFGWDDGAIIVAFIFTIALNVIVILANRQFGWNRHIWDVKPTMIQDANIAAFTAKLLFVGASTFTRISLICFYYRLVRDSGIAWFAHVLHASMAFAVGLGLAFTFVGVFLCIPVQAYWIYPPMANYHCLNEGTVTLTIGIFNCCADLLTTILPIPLVWRLQMALRQRIGISLLLSLGFIVTIAGALRTYFIWQSLIGTWDTTWYSYPLWICAAIEIDIAVICACAPALKPLLHKPISRVTSKLSDKLSFKSSRGSSRSRAASRGTLTSSVGKSKSSLFFGTPLRKSPADSVWDGDDEYGMLETLPSHQDKNTGVSATATASHGEDDITPWSITEPPGSKPVRKPTLEIMKRQSVEMSVDHAVDRISVDRRRDEAFGMK</sequence>
<evidence type="ECO:0000256" key="2">
    <source>
        <dbReference type="ARBA" id="ARBA00022692"/>
    </source>
</evidence>
<feature type="transmembrane region" description="Helical" evidence="7">
    <location>
        <begin position="269"/>
        <end position="293"/>
    </location>
</feature>
<evidence type="ECO:0000256" key="1">
    <source>
        <dbReference type="ARBA" id="ARBA00004141"/>
    </source>
</evidence>
<feature type="transmembrane region" description="Helical" evidence="7">
    <location>
        <begin position="71"/>
        <end position="92"/>
    </location>
</feature>
<evidence type="ECO:0000313" key="10">
    <source>
        <dbReference type="Proteomes" id="UP000016932"/>
    </source>
</evidence>
<dbReference type="KEGG" id="pfj:MYCFIDRAFT_48511"/>
<evidence type="ECO:0000259" key="8">
    <source>
        <dbReference type="Pfam" id="PF20684"/>
    </source>
</evidence>
<dbReference type="HOGENOM" id="CLU_028200_25_6_1"/>
<dbReference type="InterPro" id="IPR052337">
    <property type="entry name" value="SAT4-like"/>
</dbReference>
<dbReference type="Pfam" id="PF20684">
    <property type="entry name" value="Fung_rhodopsin"/>
    <property type="match status" value="1"/>
</dbReference>
<dbReference type="InterPro" id="IPR049326">
    <property type="entry name" value="Rhodopsin_dom_fungi"/>
</dbReference>
<feature type="compositionally biased region" description="Polar residues" evidence="6">
    <location>
        <begin position="376"/>
        <end position="385"/>
    </location>
</feature>
<keyword evidence="10" id="KW-1185">Reference proteome</keyword>
<feature type="compositionally biased region" description="Low complexity" evidence="6">
    <location>
        <begin position="314"/>
        <end position="334"/>
    </location>
</feature>
<dbReference type="GO" id="GO:0016020">
    <property type="term" value="C:membrane"/>
    <property type="evidence" value="ECO:0007669"/>
    <property type="project" value="UniProtKB-SubCell"/>
</dbReference>
<feature type="transmembrane region" description="Helical" evidence="7">
    <location>
        <begin position="160"/>
        <end position="183"/>
    </location>
</feature>
<accession>N1QB74</accession>
<evidence type="ECO:0000256" key="6">
    <source>
        <dbReference type="SAM" id="MobiDB-lite"/>
    </source>
</evidence>
<feature type="transmembrane region" description="Helical" evidence="7">
    <location>
        <begin position="37"/>
        <end position="59"/>
    </location>
</feature>
<evidence type="ECO:0000256" key="3">
    <source>
        <dbReference type="ARBA" id="ARBA00022989"/>
    </source>
</evidence>
<keyword evidence="4 7" id="KW-0472">Membrane</keyword>
<dbReference type="PANTHER" id="PTHR33048:SF129">
    <property type="entry name" value="INTEGRAL MEMBRANE PROTEIN-RELATED"/>
    <property type="match status" value="1"/>
</dbReference>
<evidence type="ECO:0000256" key="4">
    <source>
        <dbReference type="ARBA" id="ARBA00023136"/>
    </source>
</evidence>
<comment type="subcellular location">
    <subcellularLocation>
        <location evidence="1">Membrane</location>
        <topology evidence="1">Multi-pass membrane protein</topology>
    </subcellularLocation>
</comment>
<dbReference type="Proteomes" id="UP000016932">
    <property type="component" value="Unassembled WGS sequence"/>
</dbReference>
<feature type="region of interest" description="Disordered" evidence="6">
    <location>
        <begin position="362"/>
        <end position="407"/>
    </location>
</feature>
<evidence type="ECO:0000256" key="7">
    <source>
        <dbReference type="SAM" id="Phobius"/>
    </source>
</evidence>
<dbReference type="VEuPathDB" id="FungiDB:MYCFIDRAFT_48511"/>
<dbReference type="OrthoDB" id="4525788at2759"/>
<feature type="region of interest" description="Disordered" evidence="6">
    <location>
        <begin position="314"/>
        <end position="337"/>
    </location>
</feature>
<keyword evidence="2 7" id="KW-0812">Transmembrane</keyword>
<comment type="similarity">
    <text evidence="5">Belongs to the SAT4 family.</text>
</comment>
<dbReference type="RefSeq" id="XP_007920040.1">
    <property type="nucleotide sequence ID" value="XM_007921849.1"/>
</dbReference>
<feature type="domain" description="Rhodopsin" evidence="8">
    <location>
        <begin position="56"/>
        <end position="299"/>
    </location>
</feature>
<gene>
    <name evidence="9" type="ORF">MYCFIDRAFT_48511</name>
</gene>
<evidence type="ECO:0000313" key="9">
    <source>
        <dbReference type="EMBL" id="EME88333.1"/>
    </source>
</evidence>
<dbReference type="eggNOG" id="ENOG502SMK9">
    <property type="taxonomic scope" value="Eukaryota"/>
</dbReference>
<keyword evidence="3 7" id="KW-1133">Transmembrane helix</keyword>
<dbReference type="EMBL" id="KB446555">
    <property type="protein sequence ID" value="EME88333.1"/>
    <property type="molecule type" value="Genomic_DNA"/>
</dbReference>
<reference evidence="9 10" key="1">
    <citation type="journal article" date="2012" name="PLoS Pathog.">
        <title>Diverse lifestyles and strategies of plant pathogenesis encoded in the genomes of eighteen Dothideomycetes fungi.</title>
        <authorList>
            <person name="Ohm R.A."/>
            <person name="Feau N."/>
            <person name="Henrissat B."/>
            <person name="Schoch C.L."/>
            <person name="Horwitz B.A."/>
            <person name="Barry K.W."/>
            <person name="Condon B.J."/>
            <person name="Copeland A.C."/>
            <person name="Dhillon B."/>
            <person name="Glaser F."/>
            <person name="Hesse C.N."/>
            <person name="Kosti I."/>
            <person name="LaButti K."/>
            <person name="Lindquist E.A."/>
            <person name="Lucas S."/>
            <person name="Salamov A.A."/>
            <person name="Bradshaw R.E."/>
            <person name="Ciuffetti L."/>
            <person name="Hamelin R.C."/>
            <person name="Kema G.H.J."/>
            <person name="Lawrence C."/>
            <person name="Scott J.A."/>
            <person name="Spatafora J.W."/>
            <person name="Turgeon B.G."/>
            <person name="de Wit P.J.G.M."/>
            <person name="Zhong S."/>
            <person name="Goodwin S.B."/>
            <person name="Grigoriev I.V."/>
        </authorList>
    </citation>
    <scope>NUCLEOTIDE SEQUENCE [LARGE SCALE GENOMIC DNA]</scope>
    <source>
        <strain evidence="9 10">CIRAD86</strain>
    </source>
</reference>
<dbReference type="PANTHER" id="PTHR33048">
    <property type="entry name" value="PTH11-LIKE INTEGRAL MEMBRANE PROTEIN (AFU_ORTHOLOGUE AFUA_5G11245)"/>
    <property type="match status" value="1"/>
</dbReference>
<feature type="transmembrane region" description="Helical" evidence="7">
    <location>
        <begin position="203"/>
        <end position="223"/>
    </location>
</feature>